<reference evidence="2" key="1">
    <citation type="journal article" date="2014" name="Int. J. Syst. Evol. Microbiol.">
        <title>Complete genome sequence of Corynebacterium casei LMG S-19264T (=DSM 44701T), isolated from a smear-ripened cheese.</title>
        <authorList>
            <consortium name="US DOE Joint Genome Institute (JGI-PGF)"/>
            <person name="Walter F."/>
            <person name="Albersmeier A."/>
            <person name="Kalinowski J."/>
            <person name="Ruckert C."/>
        </authorList>
    </citation>
    <scope>NUCLEOTIDE SEQUENCE</scope>
    <source>
        <strain evidence="2">CGMCC 4.7138</strain>
    </source>
</reference>
<proteinExistence type="predicted"/>
<dbReference type="EMBL" id="BMMN01000001">
    <property type="protein sequence ID" value="GGO02146.1"/>
    <property type="molecule type" value="Genomic_DNA"/>
</dbReference>
<sequence length="126" mass="13431">MRARWVTCEHQGKVRNPSYRVGGATAAGIPPMARPGPAGNGFLIGPTDRSGRSIPDSAYGEGAPMTAIRPRASGGRRHEGRIHDPEFGSWIGEVARAVRDVVDSTPRTIRLCALIAVAAASWAFLR</sequence>
<feature type="region of interest" description="Disordered" evidence="1">
    <location>
        <begin position="56"/>
        <end position="84"/>
    </location>
</feature>
<name>A0A8H9GUX8_9ACTN</name>
<evidence type="ECO:0000313" key="3">
    <source>
        <dbReference type="Proteomes" id="UP000653480"/>
    </source>
</evidence>
<evidence type="ECO:0000256" key="1">
    <source>
        <dbReference type="SAM" id="MobiDB-lite"/>
    </source>
</evidence>
<keyword evidence="3" id="KW-1185">Reference proteome</keyword>
<reference evidence="2" key="2">
    <citation type="submission" date="2020-09" db="EMBL/GenBank/DDBJ databases">
        <authorList>
            <person name="Sun Q."/>
            <person name="Zhou Y."/>
        </authorList>
    </citation>
    <scope>NUCLEOTIDE SEQUENCE</scope>
    <source>
        <strain evidence="2">CGMCC 4.7138</strain>
    </source>
</reference>
<accession>A0A8H9GUX8</accession>
<feature type="region of interest" description="Disordered" evidence="1">
    <location>
        <begin position="28"/>
        <end position="47"/>
    </location>
</feature>
<dbReference type="AlphaFoldDB" id="A0A8H9GUX8"/>
<gene>
    <name evidence="2" type="ORF">GCM10011574_10750</name>
</gene>
<dbReference type="Proteomes" id="UP000653480">
    <property type="component" value="Unassembled WGS sequence"/>
</dbReference>
<evidence type="ECO:0000313" key="2">
    <source>
        <dbReference type="EMBL" id="GGO02146.1"/>
    </source>
</evidence>
<comment type="caution">
    <text evidence="2">The sequence shown here is derived from an EMBL/GenBank/DDBJ whole genome shotgun (WGS) entry which is preliminary data.</text>
</comment>
<protein>
    <submittedName>
        <fullName evidence="2">Uncharacterized protein</fullName>
    </submittedName>
</protein>
<organism evidence="2 3">
    <name type="scientific">Microbispora bryophytorum</name>
    <dbReference type="NCBI Taxonomy" id="1460882"/>
    <lineage>
        <taxon>Bacteria</taxon>
        <taxon>Bacillati</taxon>
        <taxon>Actinomycetota</taxon>
        <taxon>Actinomycetes</taxon>
        <taxon>Streptosporangiales</taxon>
        <taxon>Streptosporangiaceae</taxon>
        <taxon>Microbispora</taxon>
    </lineage>
</organism>